<reference evidence="4 5" key="1">
    <citation type="journal article" date="2019" name="Nat. Microbiol.">
        <title>Mediterranean grassland soil C-N compound turnover is dependent on rainfall and depth, and is mediated by genomically divergent microorganisms.</title>
        <authorList>
            <person name="Diamond S."/>
            <person name="Andeer P.F."/>
            <person name="Li Z."/>
            <person name="Crits-Christoph A."/>
            <person name="Burstein D."/>
            <person name="Anantharaman K."/>
            <person name="Lane K.R."/>
            <person name="Thomas B.C."/>
            <person name="Pan C."/>
            <person name="Northen T.R."/>
            <person name="Banfield J.F."/>
        </authorList>
    </citation>
    <scope>NUCLEOTIDE SEQUENCE [LARGE SCALE GENOMIC DNA]</scope>
    <source>
        <strain evidence="4">WS_3</strain>
    </source>
</reference>
<dbReference type="EMBL" id="VBOT01000122">
    <property type="protein sequence ID" value="TMQ49483.1"/>
    <property type="molecule type" value="Genomic_DNA"/>
</dbReference>
<organism evidence="4 5">
    <name type="scientific">Eiseniibacteriota bacterium</name>
    <dbReference type="NCBI Taxonomy" id="2212470"/>
    <lineage>
        <taxon>Bacteria</taxon>
        <taxon>Candidatus Eiseniibacteriota</taxon>
    </lineage>
</organism>
<protein>
    <submittedName>
        <fullName evidence="4">Zf-HC2 domain-containing protein</fullName>
    </submittedName>
</protein>
<sequence length="208" mass="22479">MKCAAARRLFGAYWDDETTQAEREWLEAHFAACPACRAEYEGLARTLEWTGSLPRIEPAADLAERTLVRARRASPATDRISAGGVQWVPATAAAALLLIVGTLVSPWLGLGPGSRMSERREPAPSLREPERVSPELAASRAPGGEARRSPGGAREPVGTGPIADVTDSLFDHSHDVEFILDPMRVRRGRATMAREPATVQGKQAVITF</sequence>
<evidence type="ECO:0000313" key="5">
    <source>
        <dbReference type="Proteomes" id="UP000320184"/>
    </source>
</evidence>
<proteinExistence type="predicted"/>
<feature type="compositionally biased region" description="Basic and acidic residues" evidence="1">
    <location>
        <begin position="116"/>
        <end position="133"/>
    </location>
</feature>
<name>A0A538SDP7_UNCEI</name>
<dbReference type="AlphaFoldDB" id="A0A538SDP7"/>
<evidence type="ECO:0000256" key="2">
    <source>
        <dbReference type="SAM" id="Phobius"/>
    </source>
</evidence>
<accession>A0A538SDP7</accession>
<comment type="caution">
    <text evidence="4">The sequence shown here is derived from an EMBL/GenBank/DDBJ whole genome shotgun (WGS) entry which is preliminary data.</text>
</comment>
<evidence type="ECO:0000313" key="4">
    <source>
        <dbReference type="EMBL" id="TMQ49483.1"/>
    </source>
</evidence>
<dbReference type="InterPro" id="IPR027383">
    <property type="entry name" value="Znf_put"/>
</dbReference>
<dbReference type="Proteomes" id="UP000320184">
    <property type="component" value="Unassembled WGS sequence"/>
</dbReference>
<keyword evidence="2" id="KW-1133">Transmembrane helix</keyword>
<dbReference type="InterPro" id="IPR041916">
    <property type="entry name" value="Anti_sigma_zinc_sf"/>
</dbReference>
<evidence type="ECO:0000256" key="1">
    <source>
        <dbReference type="SAM" id="MobiDB-lite"/>
    </source>
</evidence>
<evidence type="ECO:0000259" key="3">
    <source>
        <dbReference type="Pfam" id="PF13490"/>
    </source>
</evidence>
<feature type="transmembrane region" description="Helical" evidence="2">
    <location>
        <begin position="87"/>
        <end position="110"/>
    </location>
</feature>
<dbReference type="Pfam" id="PF13490">
    <property type="entry name" value="zf-HC2"/>
    <property type="match status" value="1"/>
</dbReference>
<keyword evidence="2" id="KW-0472">Membrane</keyword>
<feature type="domain" description="Putative zinc-finger" evidence="3">
    <location>
        <begin position="3"/>
        <end position="37"/>
    </location>
</feature>
<keyword evidence="2" id="KW-0812">Transmembrane</keyword>
<feature type="region of interest" description="Disordered" evidence="1">
    <location>
        <begin position="111"/>
        <end position="166"/>
    </location>
</feature>
<gene>
    <name evidence="4" type="ORF">E6K73_09920</name>
</gene>
<dbReference type="Gene3D" id="1.10.10.1320">
    <property type="entry name" value="Anti-sigma factor, zinc-finger domain"/>
    <property type="match status" value="1"/>
</dbReference>